<dbReference type="Proteomes" id="UP000219522">
    <property type="component" value="Unassembled WGS sequence"/>
</dbReference>
<evidence type="ECO:0000313" key="1">
    <source>
        <dbReference type="EMBL" id="SOE54140.1"/>
    </source>
</evidence>
<organism evidence="1 2">
    <name type="scientific">Caballeronia arationis</name>
    <dbReference type="NCBI Taxonomy" id="1777142"/>
    <lineage>
        <taxon>Bacteria</taxon>
        <taxon>Pseudomonadati</taxon>
        <taxon>Pseudomonadota</taxon>
        <taxon>Betaproteobacteria</taxon>
        <taxon>Burkholderiales</taxon>
        <taxon>Burkholderiaceae</taxon>
        <taxon>Caballeronia</taxon>
    </lineage>
</organism>
<evidence type="ECO:0000313" key="2">
    <source>
        <dbReference type="Proteomes" id="UP000219522"/>
    </source>
</evidence>
<dbReference type="AlphaFoldDB" id="A0A7Z7I247"/>
<proteinExistence type="predicted"/>
<comment type="caution">
    <text evidence="1">The sequence shown here is derived from an EMBL/GenBank/DDBJ whole genome shotgun (WGS) entry which is preliminary data.</text>
</comment>
<gene>
    <name evidence="1" type="ORF">SAMN05446927_0771</name>
</gene>
<dbReference type="RefSeq" id="WP_062640274.1">
    <property type="nucleotide sequence ID" value="NZ_FCOG02000079.1"/>
</dbReference>
<dbReference type="EMBL" id="OCSU01000001">
    <property type="protein sequence ID" value="SOE54140.1"/>
    <property type="molecule type" value="Genomic_DNA"/>
</dbReference>
<reference evidence="1 2" key="1">
    <citation type="submission" date="2017-09" db="EMBL/GenBank/DDBJ databases">
        <authorList>
            <person name="Varghese N."/>
            <person name="Submissions S."/>
        </authorList>
    </citation>
    <scope>NUCLEOTIDE SEQUENCE [LARGE SCALE GENOMIC DNA]</scope>
    <source>
        <strain evidence="1 2">OK806</strain>
    </source>
</reference>
<name>A0A7Z7I247_9BURK</name>
<keyword evidence="2" id="KW-1185">Reference proteome</keyword>
<accession>A0A7Z7I247</accession>
<protein>
    <submittedName>
        <fullName evidence="1">Uncharacterized protein</fullName>
    </submittedName>
</protein>
<sequence length="102" mass="11929">MKQRKYFTTWGERKLINADFDGAYLITWVETRLPSEDGAERCAESELGVWYVVQFYASDSLPVIERRFRTSEQCNAYCDLQLSFVQRWVRDAQQESTQGTAS</sequence>